<dbReference type="STRING" id="351675.SAMN05421680_11292"/>
<evidence type="ECO:0000313" key="10">
    <source>
        <dbReference type="Proteomes" id="UP000198919"/>
    </source>
</evidence>
<reference evidence="10" key="2">
    <citation type="submission" date="2016-10" db="EMBL/GenBank/DDBJ databases">
        <authorList>
            <person name="Varghese N."/>
            <person name="Submissions S."/>
        </authorList>
    </citation>
    <scope>NUCLEOTIDE SEQUENCE [LARGE SCALE GENOMIC DNA]</scope>
    <source>
        <strain evidence="10">DSM 17908</strain>
    </source>
</reference>
<keyword evidence="5 6" id="KW-0732">Signal</keyword>
<dbReference type="SUPFAM" id="SSF53807">
    <property type="entry name" value="Helical backbone' metal receptor"/>
    <property type="match status" value="1"/>
</dbReference>
<keyword evidence="4" id="KW-0410">Iron transport</keyword>
<evidence type="ECO:0000313" key="11">
    <source>
        <dbReference type="Proteomes" id="UP000224607"/>
    </source>
</evidence>
<proteinExistence type="inferred from homology"/>
<dbReference type="EMBL" id="NITY01000005">
    <property type="protein sequence ID" value="PHM44685.1"/>
    <property type="molecule type" value="Genomic_DNA"/>
</dbReference>
<dbReference type="PANTHER" id="PTHR30532:SF28">
    <property type="entry name" value="PETROBACTIN-BINDING PROTEIN YCLQ"/>
    <property type="match status" value="1"/>
</dbReference>
<comment type="similarity">
    <text evidence="2">Belongs to the bacterial solute-binding protein 8 family.</text>
</comment>
<dbReference type="Gene3D" id="3.40.50.1980">
    <property type="entry name" value="Nitrogenase molybdenum iron protein domain"/>
    <property type="match status" value="2"/>
</dbReference>
<dbReference type="InterPro" id="IPR002491">
    <property type="entry name" value="ABC_transptr_periplasmic_BD"/>
</dbReference>
<dbReference type="EMBL" id="FORG01000012">
    <property type="protein sequence ID" value="SFJ64221.1"/>
    <property type="molecule type" value="Genomic_DNA"/>
</dbReference>
<dbReference type="PANTHER" id="PTHR30532">
    <property type="entry name" value="IRON III DICITRATE-BINDING PERIPLASMIC PROTEIN"/>
    <property type="match status" value="1"/>
</dbReference>
<evidence type="ECO:0000256" key="2">
    <source>
        <dbReference type="ARBA" id="ARBA00008814"/>
    </source>
</evidence>
<protein>
    <submittedName>
        <fullName evidence="9">Iron complex transport system substrate-binding protein</fullName>
    </submittedName>
    <submittedName>
        <fullName evidence="8">Iron-compound ABC transporter, iron-compound-binding protein</fullName>
    </submittedName>
</protein>
<reference evidence="9" key="1">
    <citation type="submission" date="2016-10" db="EMBL/GenBank/DDBJ databases">
        <authorList>
            <person name="de Groot N.N."/>
        </authorList>
    </citation>
    <scope>NUCLEOTIDE SEQUENCE [LARGE SCALE GENOMIC DNA]</scope>
    <source>
        <strain evidence="9">DSM 17908</strain>
    </source>
</reference>
<feature type="chain" id="PRO_5011464479" evidence="6">
    <location>
        <begin position="21"/>
        <end position="315"/>
    </location>
</feature>
<keyword evidence="11" id="KW-1185">Reference proteome</keyword>
<evidence type="ECO:0000256" key="3">
    <source>
        <dbReference type="ARBA" id="ARBA00022448"/>
    </source>
</evidence>
<evidence type="ECO:0000259" key="7">
    <source>
        <dbReference type="PROSITE" id="PS50983"/>
    </source>
</evidence>
<feature type="signal peptide" evidence="6">
    <location>
        <begin position="1"/>
        <end position="20"/>
    </location>
</feature>
<dbReference type="InterPro" id="IPR051313">
    <property type="entry name" value="Bact_iron-sidero_bind"/>
</dbReference>
<evidence type="ECO:0000256" key="4">
    <source>
        <dbReference type="ARBA" id="ARBA00022496"/>
    </source>
</evidence>
<evidence type="ECO:0000313" key="8">
    <source>
        <dbReference type="EMBL" id="PHM44685.1"/>
    </source>
</evidence>
<evidence type="ECO:0000256" key="6">
    <source>
        <dbReference type="SAM" id="SignalP"/>
    </source>
</evidence>
<dbReference type="Proteomes" id="UP000198919">
    <property type="component" value="Unassembled WGS sequence"/>
</dbReference>
<feature type="domain" description="Fe/B12 periplasmic-binding" evidence="7">
    <location>
        <begin position="58"/>
        <end position="315"/>
    </location>
</feature>
<dbReference type="PROSITE" id="PS50983">
    <property type="entry name" value="FE_B12_PBP"/>
    <property type="match status" value="1"/>
</dbReference>
<keyword evidence="4" id="KW-0408">Iron</keyword>
<name>A0A1I3T300_9GAMM</name>
<keyword evidence="3" id="KW-0813">Transport</keyword>
<evidence type="ECO:0000256" key="1">
    <source>
        <dbReference type="ARBA" id="ARBA00004196"/>
    </source>
</evidence>
<sequence>MKKILPIVIASLLSVTSYSAFSQSSASFTSNTVIAQSGDDVTVKHLSGETKVKKNPNRVVLFDFGTYDSMAKLGLSERVIALPIESLPEYVRSSVSANMQDAGGMKKPDLEKLAEIKPDLIVITGRQGDFYDRLSQIAPTVNLSTDNKNYLSSVDSNLKLLGELFNKQDAVKAQIVGLEKTITSAQEKAKAINSKVLVLLHNAGELYPNNQAIVYSVIQAPKAVLPAQPENEKSRVVTADMIAQANPDVIFIIDRSKAIGAGELTKEKFEGDEQIKSTNAYKNGKIVYLQSDLWYLSGGGLDSLTRQVNAVSDAL</sequence>
<gene>
    <name evidence="9" type="ORF">SAMN05421680_11292</name>
    <name evidence="8" type="ORF">Xmau_01861</name>
</gene>
<keyword evidence="4" id="KW-0406">Ion transport</keyword>
<dbReference type="Proteomes" id="UP000224607">
    <property type="component" value="Unassembled WGS sequence"/>
</dbReference>
<dbReference type="Pfam" id="PF01497">
    <property type="entry name" value="Peripla_BP_2"/>
    <property type="match status" value="1"/>
</dbReference>
<accession>A0A1I3T300</accession>
<organism evidence="9 10">
    <name type="scientific">Xenorhabdus mauleonii</name>
    <dbReference type="NCBI Taxonomy" id="351675"/>
    <lineage>
        <taxon>Bacteria</taxon>
        <taxon>Pseudomonadati</taxon>
        <taxon>Pseudomonadota</taxon>
        <taxon>Gammaproteobacteria</taxon>
        <taxon>Enterobacterales</taxon>
        <taxon>Morganellaceae</taxon>
        <taxon>Xenorhabdus</taxon>
    </lineage>
</organism>
<dbReference type="GO" id="GO:0030288">
    <property type="term" value="C:outer membrane-bounded periplasmic space"/>
    <property type="evidence" value="ECO:0007669"/>
    <property type="project" value="TreeGrafter"/>
</dbReference>
<comment type="subcellular location">
    <subcellularLocation>
        <location evidence="1">Cell envelope</location>
    </subcellularLocation>
</comment>
<dbReference type="OrthoDB" id="63946at2"/>
<evidence type="ECO:0000313" key="9">
    <source>
        <dbReference type="EMBL" id="SFJ64221.1"/>
    </source>
</evidence>
<dbReference type="AlphaFoldDB" id="A0A1I3T300"/>
<dbReference type="GO" id="GO:1901678">
    <property type="term" value="P:iron coordination entity transport"/>
    <property type="evidence" value="ECO:0007669"/>
    <property type="project" value="UniProtKB-ARBA"/>
</dbReference>
<dbReference type="RefSeq" id="WP_092511609.1">
    <property type="nucleotide sequence ID" value="NZ_CAWNQB010000045.1"/>
</dbReference>
<reference evidence="8 11" key="3">
    <citation type="journal article" date="2017" name="Nat. Microbiol.">
        <title>Natural product diversity associated with the nematode symbionts Photorhabdus and Xenorhabdus.</title>
        <authorList>
            <person name="Tobias N.J."/>
            <person name="Wolff H."/>
            <person name="Djahanschiri B."/>
            <person name="Grundmann F."/>
            <person name="Kronenwerth M."/>
            <person name="Shi Y.M."/>
            <person name="Simonyi S."/>
            <person name="Grun P."/>
            <person name="Shapiro-Ilan D."/>
            <person name="Pidot S.J."/>
            <person name="Stinear T.P."/>
            <person name="Ebersberger I."/>
            <person name="Bode H.B."/>
        </authorList>
    </citation>
    <scope>NUCLEOTIDE SEQUENCE [LARGE SCALE GENOMIC DNA]</scope>
    <source>
        <strain evidence="8 11">DSM 17908</strain>
    </source>
</reference>
<evidence type="ECO:0000256" key="5">
    <source>
        <dbReference type="ARBA" id="ARBA00022729"/>
    </source>
</evidence>